<sequence>MNRDAILATLKPTPKTEPPDTTSLRHKAHAIISTIDSSTIEQIPATLLDLLTQIIKPLFTRTRHPHLTSTGRKSQVAAPPASIANRFLDTSDGSGFNDPPWKTSTPLTIPLLEYILTSYSALPAEDADTPKDTLRGRTVEAHFHLLVPPILNMIDDAAPTPYKSAGCKFLATLCEVLTSTHSEILKRSGLADVMVDALRTNFLTLPTLTPEEDSLALLGEVYPAFLGVVDARFVVLMRKLGSPSIQAKAQDASAGSDVAKDADFIPYQAMLTLVYRHGIMASLAHLSASSNAGSGSLSNTISVPLTVLLLRQIPPVFSRMGIHSVTHLRGLLPTLRASLMDPFVLAAPDMVGAILDVVDCVCDVARARIQQKWWPEVLRGLIGCWVNCVDEKETIPAGKTAASATHLEDIMARLRRMVKSLGEIVDPNEWSEVKKTLVEEEDDLRALFGD</sequence>
<evidence type="ECO:0000313" key="3">
    <source>
        <dbReference type="EMBL" id="EXJ55310.1"/>
    </source>
</evidence>
<dbReference type="GeneID" id="19182805"/>
<dbReference type="OrthoDB" id="6417021at2759"/>
<dbReference type="Proteomes" id="UP000019473">
    <property type="component" value="Unassembled WGS sequence"/>
</dbReference>
<dbReference type="GO" id="GO:0005829">
    <property type="term" value="C:cytosol"/>
    <property type="evidence" value="ECO:0007669"/>
    <property type="project" value="TreeGrafter"/>
</dbReference>
<evidence type="ECO:0000256" key="1">
    <source>
        <dbReference type="ARBA" id="ARBA00034736"/>
    </source>
</evidence>
<dbReference type="GO" id="GO:0110078">
    <property type="term" value="C:TTT Hsp90 cochaperone complex"/>
    <property type="evidence" value="ECO:0007669"/>
    <property type="project" value="InterPro"/>
</dbReference>
<keyword evidence="4" id="KW-1185">Reference proteome</keyword>
<dbReference type="EMBL" id="AMGW01000006">
    <property type="protein sequence ID" value="EXJ55310.1"/>
    <property type="molecule type" value="Genomic_DNA"/>
</dbReference>
<dbReference type="AlphaFoldDB" id="W9VQL2"/>
<evidence type="ECO:0000313" key="4">
    <source>
        <dbReference type="Proteomes" id="UP000019473"/>
    </source>
</evidence>
<gene>
    <name evidence="3" type="ORF">A1O7_08237</name>
</gene>
<dbReference type="VEuPathDB" id="FungiDB:A1O7_08237"/>
<dbReference type="PANTHER" id="PTHR32226">
    <property type="entry name" value="TELO2-INTERACTING PROTEIN 2"/>
    <property type="match status" value="1"/>
</dbReference>
<dbReference type="Pfam" id="PF10521">
    <property type="entry name" value="Tti2"/>
    <property type="match status" value="1"/>
</dbReference>
<protein>
    <submittedName>
        <fullName evidence="3">Uncharacterized protein</fullName>
    </submittedName>
</protein>
<proteinExistence type="inferred from homology"/>
<dbReference type="GO" id="GO:0005634">
    <property type="term" value="C:nucleus"/>
    <property type="evidence" value="ECO:0007669"/>
    <property type="project" value="TreeGrafter"/>
</dbReference>
<comment type="similarity">
    <text evidence="1">Belongs to the TTI2 family.</text>
</comment>
<dbReference type="eggNOG" id="ENOG502S3SJ">
    <property type="taxonomic scope" value="Eukaryota"/>
</dbReference>
<dbReference type="PANTHER" id="PTHR32226:SF2">
    <property type="entry name" value="TELO2-INTERACTING PROTEIN 2"/>
    <property type="match status" value="1"/>
</dbReference>
<dbReference type="InterPro" id="IPR016024">
    <property type="entry name" value="ARM-type_fold"/>
</dbReference>
<evidence type="ECO:0000256" key="2">
    <source>
        <dbReference type="SAM" id="MobiDB-lite"/>
    </source>
</evidence>
<dbReference type="SUPFAM" id="SSF48371">
    <property type="entry name" value="ARM repeat"/>
    <property type="match status" value="1"/>
</dbReference>
<organism evidence="3 4">
    <name type="scientific">Cladophialophora yegresii CBS 114405</name>
    <dbReference type="NCBI Taxonomy" id="1182544"/>
    <lineage>
        <taxon>Eukaryota</taxon>
        <taxon>Fungi</taxon>
        <taxon>Dikarya</taxon>
        <taxon>Ascomycota</taxon>
        <taxon>Pezizomycotina</taxon>
        <taxon>Eurotiomycetes</taxon>
        <taxon>Chaetothyriomycetidae</taxon>
        <taxon>Chaetothyriales</taxon>
        <taxon>Herpotrichiellaceae</taxon>
        <taxon>Cladophialophora</taxon>
    </lineage>
</organism>
<dbReference type="HOGENOM" id="CLU_024466_1_0_1"/>
<dbReference type="InterPro" id="IPR018870">
    <property type="entry name" value="Tti2"/>
</dbReference>
<feature type="region of interest" description="Disordered" evidence="2">
    <location>
        <begin position="1"/>
        <end position="22"/>
    </location>
</feature>
<reference evidence="3 4" key="1">
    <citation type="submission" date="2013-03" db="EMBL/GenBank/DDBJ databases">
        <title>The Genome Sequence of Cladophialophora yegresii CBS 114405.</title>
        <authorList>
            <consortium name="The Broad Institute Genomics Platform"/>
            <person name="Cuomo C."/>
            <person name="de Hoog S."/>
            <person name="Gorbushina A."/>
            <person name="Walker B."/>
            <person name="Young S.K."/>
            <person name="Zeng Q."/>
            <person name="Gargeya S."/>
            <person name="Fitzgerald M."/>
            <person name="Haas B."/>
            <person name="Abouelleil A."/>
            <person name="Allen A.W."/>
            <person name="Alvarado L."/>
            <person name="Arachchi H.M."/>
            <person name="Berlin A.M."/>
            <person name="Chapman S.B."/>
            <person name="Gainer-Dewar J."/>
            <person name="Goldberg J."/>
            <person name="Griggs A."/>
            <person name="Gujja S."/>
            <person name="Hansen M."/>
            <person name="Howarth C."/>
            <person name="Imamovic A."/>
            <person name="Ireland A."/>
            <person name="Larimer J."/>
            <person name="McCowan C."/>
            <person name="Murphy C."/>
            <person name="Pearson M."/>
            <person name="Poon T.W."/>
            <person name="Priest M."/>
            <person name="Roberts A."/>
            <person name="Saif S."/>
            <person name="Shea T."/>
            <person name="Sisk P."/>
            <person name="Sykes S."/>
            <person name="Wortman J."/>
            <person name="Nusbaum C."/>
            <person name="Birren B."/>
        </authorList>
    </citation>
    <scope>NUCLEOTIDE SEQUENCE [LARGE SCALE GENOMIC DNA]</scope>
    <source>
        <strain evidence="3 4">CBS 114405</strain>
    </source>
</reference>
<comment type="caution">
    <text evidence="3">The sequence shown here is derived from an EMBL/GenBank/DDBJ whole genome shotgun (WGS) entry which is preliminary data.</text>
</comment>
<dbReference type="RefSeq" id="XP_007760420.1">
    <property type="nucleotide sequence ID" value="XM_007762230.1"/>
</dbReference>
<accession>W9VQL2</accession>
<name>W9VQL2_9EURO</name>
<dbReference type="STRING" id="1182544.W9VQL2"/>